<reference evidence="6" key="1">
    <citation type="submission" date="2013-03" db="EMBL/GenBank/DDBJ databases">
        <authorList>
            <person name="Jeffery W."/>
            <person name="Warren W."/>
            <person name="Wilson R.K."/>
        </authorList>
    </citation>
    <scope>NUCLEOTIDE SEQUENCE</scope>
    <source>
        <strain evidence="6">female</strain>
    </source>
</reference>
<evidence type="ECO:0000256" key="1">
    <source>
        <dbReference type="ARBA" id="ARBA00023319"/>
    </source>
</evidence>
<dbReference type="CDD" id="cd00099">
    <property type="entry name" value="IgV"/>
    <property type="match status" value="1"/>
</dbReference>
<dbReference type="GO" id="GO:0030183">
    <property type="term" value="P:B cell differentiation"/>
    <property type="evidence" value="ECO:0007669"/>
    <property type="project" value="TreeGrafter"/>
</dbReference>
<evidence type="ECO:0000256" key="3">
    <source>
        <dbReference type="SAM" id="SignalP"/>
    </source>
</evidence>
<dbReference type="SUPFAM" id="SSF48726">
    <property type="entry name" value="Immunoglobulin"/>
    <property type="match status" value="1"/>
</dbReference>
<dbReference type="InParanoid" id="A0A3B1IPG9"/>
<dbReference type="PROSITE" id="PS50835">
    <property type="entry name" value="IG_LIKE"/>
    <property type="match status" value="1"/>
</dbReference>
<feature type="chain" id="PRO_5017402271" evidence="3">
    <location>
        <begin position="22"/>
        <end position="215"/>
    </location>
</feature>
<feature type="domain" description="Ig-like" evidence="4">
    <location>
        <begin position="37"/>
        <end position="114"/>
    </location>
</feature>
<dbReference type="InterPro" id="IPR007110">
    <property type="entry name" value="Ig-like_dom"/>
</dbReference>
<dbReference type="RefSeq" id="XP_022525141.1">
    <property type="nucleotide sequence ID" value="XM_022669420.2"/>
</dbReference>
<feature type="transmembrane region" description="Helical" evidence="2">
    <location>
        <begin position="128"/>
        <end position="147"/>
    </location>
</feature>
<dbReference type="Pfam" id="PF07679">
    <property type="entry name" value="I-set"/>
    <property type="match status" value="1"/>
</dbReference>
<dbReference type="InterPro" id="IPR003598">
    <property type="entry name" value="Ig_sub2"/>
</dbReference>
<evidence type="ECO:0000256" key="2">
    <source>
        <dbReference type="SAM" id="Phobius"/>
    </source>
</evidence>
<dbReference type="InterPro" id="IPR013098">
    <property type="entry name" value="Ig_I-set"/>
</dbReference>
<dbReference type="GeneTree" id="ENSGT00940000154363"/>
<dbReference type="PANTHER" id="PTHR14334">
    <property type="entry name" value="B-CELL ANTIGEN RECEPTOR COMPLEX-ASSOCIATED PROTEIN"/>
    <property type="match status" value="1"/>
</dbReference>
<dbReference type="SMART" id="SM00408">
    <property type="entry name" value="IGc2"/>
    <property type="match status" value="1"/>
</dbReference>
<reference evidence="5" key="3">
    <citation type="submission" date="2025-08" db="UniProtKB">
        <authorList>
            <consortium name="Ensembl"/>
        </authorList>
    </citation>
    <scope>IDENTIFICATION</scope>
</reference>
<dbReference type="InterPro" id="IPR013783">
    <property type="entry name" value="Ig-like_fold"/>
</dbReference>
<dbReference type="SMART" id="SM00409">
    <property type="entry name" value="IG"/>
    <property type="match status" value="1"/>
</dbReference>
<dbReference type="STRING" id="7994.ENSAMXP00000031149"/>
<feature type="signal peptide" evidence="3">
    <location>
        <begin position="1"/>
        <end position="21"/>
    </location>
</feature>
<accession>A0A3B1IPG9</accession>
<dbReference type="Bgee" id="ENSAMXG00000035003">
    <property type="expression patterns" value="Expressed in mesonephros and 14 other cell types or tissues"/>
</dbReference>
<dbReference type="Proteomes" id="UP000018467">
    <property type="component" value="Unassembled WGS sequence"/>
</dbReference>
<keyword evidence="2" id="KW-0812">Transmembrane</keyword>
<dbReference type="GO" id="GO:0050853">
    <property type="term" value="P:B cell receptor signaling pathway"/>
    <property type="evidence" value="ECO:0007669"/>
    <property type="project" value="TreeGrafter"/>
</dbReference>
<dbReference type="AlphaFoldDB" id="A0A3B1IPG9"/>
<protein>
    <submittedName>
        <fullName evidence="5">CD79b molecule</fullName>
    </submittedName>
</protein>
<name>A0A3B1IPG9_ASTMX</name>
<evidence type="ECO:0000313" key="5">
    <source>
        <dbReference type="Ensembl" id="ENSAMXP00000031149.1"/>
    </source>
</evidence>
<dbReference type="FunCoup" id="A0A3B1IPG9">
    <property type="interactions" value="752"/>
</dbReference>
<dbReference type="InterPro" id="IPR036179">
    <property type="entry name" value="Ig-like_dom_sf"/>
</dbReference>
<sequence>MRYSIAGCVLMLLMKLSASMAAIQIQQNPRFYCVRMGRTVSIYCMISGASSESLKVKWYKAKTHSDPKRERHVTPENSVKINITNVKLEDNGVYYCEVNGNMGHGTELQVLRLSKSKEAARRSKMKDFIIFLQAFLLVLCIVLPLLWHYRLGKKEEAVYEEPERDHTYEGLEIEHCGGDLYEDIRAFADVSQGPEAAWEVEAVEGDAPEIEFPEE</sequence>
<keyword evidence="6" id="KW-1185">Reference proteome</keyword>
<reference evidence="6" key="2">
    <citation type="journal article" date="2014" name="Nat. Commun.">
        <title>The cavefish genome reveals candidate genes for eye loss.</title>
        <authorList>
            <person name="McGaugh S.E."/>
            <person name="Gross J.B."/>
            <person name="Aken B."/>
            <person name="Blin M."/>
            <person name="Borowsky R."/>
            <person name="Chalopin D."/>
            <person name="Hinaux H."/>
            <person name="Jeffery W.R."/>
            <person name="Keene A."/>
            <person name="Ma L."/>
            <person name="Minx P."/>
            <person name="Murphy D."/>
            <person name="O'Quin K.E."/>
            <person name="Retaux S."/>
            <person name="Rohner N."/>
            <person name="Searle S.M."/>
            <person name="Stahl B.A."/>
            <person name="Tabin C."/>
            <person name="Volff J.N."/>
            <person name="Yoshizawa M."/>
            <person name="Warren W.C."/>
        </authorList>
    </citation>
    <scope>NUCLEOTIDE SEQUENCE [LARGE SCALE GENOMIC DNA]</scope>
    <source>
        <strain evidence="6">female</strain>
    </source>
</reference>
<dbReference type="CTD" id="974"/>
<dbReference type="GO" id="GO:0009897">
    <property type="term" value="C:external side of plasma membrane"/>
    <property type="evidence" value="ECO:0007669"/>
    <property type="project" value="TreeGrafter"/>
</dbReference>
<dbReference type="GO" id="GO:0019815">
    <property type="term" value="C:B cell receptor complex"/>
    <property type="evidence" value="ECO:0007669"/>
    <property type="project" value="TreeGrafter"/>
</dbReference>
<evidence type="ECO:0000313" key="6">
    <source>
        <dbReference type="Proteomes" id="UP000018467"/>
    </source>
</evidence>
<dbReference type="PANTHER" id="PTHR14334:SF2">
    <property type="entry name" value="B-CELL ANTIGEN RECEPTOR COMPLEX-ASSOCIATED PROTEIN BETA CHAIN"/>
    <property type="match status" value="1"/>
</dbReference>
<dbReference type="OrthoDB" id="9894386at2759"/>
<keyword evidence="3" id="KW-0732">Signal</keyword>
<reference evidence="5" key="4">
    <citation type="submission" date="2025-09" db="UniProtKB">
        <authorList>
            <consortium name="Ensembl"/>
        </authorList>
    </citation>
    <scope>IDENTIFICATION</scope>
</reference>
<keyword evidence="2" id="KW-0472">Membrane</keyword>
<dbReference type="Gene3D" id="2.60.40.10">
    <property type="entry name" value="Immunoglobulins"/>
    <property type="match status" value="1"/>
</dbReference>
<dbReference type="Ensembl" id="ENSAMXT00000052894.1">
    <property type="protein sequence ID" value="ENSAMXP00000031149.1"/>
    <property type="gene ID" value="ENSAMXG00000035003.1"/>
</dbReference>
<evidence type="ECO:0000259" key="4">
    <source>
        <dbReference type="PROSITE" id="PS50835"/>
    </source>
</evidence>
<keyword evidence="2" id="KW-1133">Transmembrane helix</keyword>
<dbReference type="InterPro" id="IPR003599">
    <property type="entry name" value="Ig_sub"/>
</dbReference>
<organism evidence="5 6">
    <name type="scientific">Astyanax mexicanus</name>
    <name type="common">Blind cave fish</name>
    <name type="synonym">Astyanax fasciatus mexicanus</name>
    <dbReference type="NCBI Taxonomy" id="7994"/>
    <lineage>
        <taxon>Eukaryota</taxon>
        <taxon>Metazoa</taxon>
        <taxon>Chordata</taxon>
        <taxon>Craniata</taxon>
        <taxon>Vertebrata</taxon>
        <taxon>Euteleostomi</taxon>
        <taxon>Actinopterygii</taxon>
        <taxon>Neopterygii</taxon>
        <taxon>Teleostei</taxon>
        <taxon>Ostariophysi</taxon>
        <taxon>Characiformes</taxon>
        <taxon>Characoidei</taxon>
        <taxon>Acestrorhamphidae</taxon>
        <taxon>Acestrorhamphinae</taxon>
        <taxon>Astyanax</taxon>
    </lineage>
</organism>
<dbReference type="GeneID" id="111192408"/>
<keyword evidence="1" id="KW-0393">Immunoglobulin domain</keyword>
<proteinExistence type="predicted"/>
<dbReference type="KEGG" id="amex:111192408"/>